<dbReference type="GO" id="GO:0051707">
    <property type="term" value="P:response to other organism"/>
    <property type="evidence" value="ECO:0007669"/>
    <property type="project" value="UniProtKB-ARBA"/>
</dbReference>
<dbReference type="PROSITE" id="PS50927">
    <property type="entry name" value="BULB_LECTIN"/>
    <property type="match status" value="1"/>
</dbReference>
<keyword evidence="1 2" id="KW-0732">Signal</keyword>
<evidence type="ECO:0000259" key="3">
    <source>
        <dbReference type="PROSITE" id="PS50927"/>
    </source>
</evidence>
<protein>
    <submittedName>
        <fullName evidence="4">Epidermis-specific secreted glycoprotein EP1</fullName>
    </submittedName>
</protein>
<proteinExistence type="predicted"/>
<reference evidence="4" key="2">
    <citation type="submission" date="2023-06" db="EMBL/GenBank/DDBJ databases">
        <authorList>
            <person name="Ma L."/>
            <person name="Liu K.-W."/>
            <person name="Li Z."/>
            <person name="Hsiao Y.-Y."/>
            <person name="Qi Y."/>
            <person name="Fu T."/>
            <person name="Tang G."/>
            <person name="Zhang D."/>
            <person name="Sun W.-H."/>
            <person name="Liu D.-K."/>
            <person name="Li Y."/>
            <person name="Chen G.-Z."/>
            <person name="Liu X.-D."/>
            <person name="Liao X.-Y."/>
            <person name="Jiang Y.-T."/>
            <person name="Yu X."/>
            <person name="Hao Y."/>
            <person name="Huang J."/>
            <person name="Zhao X.-W."/>
            <person name="Ke S."/>
            <person name="Chen Y.-Y."/>
            <person name="Wu W.-L."/>
            <person name="Hsu J.-L."/>
            <person name="Lin Y.-F."/>
            <person name="Huang M.-D."/>
            <person name="Li C.-Y."/>
            <person name="Huang L."/>
            <person name="Wang Z.-W."/>
            <person name="Zhao X."/>
            <person name="Zhong W.-Y."/>
            <person name="Peng D.-H."/>
            <person name="Ahmad S."/>
            <person name="Lan S."/>
            <person name="Zhang J.-S."/>
            <person name="Tsai W.-C."/>
            <person name="Van De Peer Y."/>
            <person name="Liu Z.-J."/>
        </authorList>
    </citation>
    <scope>NUCLEOTIDE SEQUENCE</scope>
    <source>
        <strain evidence="4">CP</strain>
        <tissue evidence="4">Leaves</tissue>
    </source>
</reference>
<evidence type="ECO:0000313" key="5">
    <source>
        <dbReference type="Proteomes" id="UP001180020"/>
    </source>
</evidence>
<dbReference type="InterPro" id="IPR001480">
    <property type="entry name" value="Bulb-type_lectin_dom"/>
</dbReference>
<keyword evidence="5" id="KW-1185">Reference proteome</keyword>
<evidence type="ECO:0000256" key="1">
    <source>
        <dbReference type="ARBA" id="ARBA00022729"/>
    </source>
</evidence>
<dbReference type="SMART" id="SM00108">
    <property type="entry name" value="B_lectin"/>
    <property type="match status" value="1"/>
</dbReference>
<feature type="signal peptide" evidence="2">
    <location>
        <begin position="1"/>
        <end position="23"/>
    </location>
</feature>
<dbReference type="AlphaFoldDB" id="A0AAV9DM87"/>
<comment type="caution">
    <text evidence="4">The sequence shown here is derived from an EMBL/GenBank/DDBJ whole genome shotgun (WGS) entry which is preliminary data.</text>
</comment>
<reference evidence="4" key="1">
    <citation type="journal article" date="2023" name="Nat. Commun.">
        <title>Diploid and tetraploid genomes of Acorus and the evolution of monocots.</title>
        <authorList>
            <person name="Ma L."/>
            <person name="Liu K.W."/>
            <person name="Li Z."/>
            <person name="Hsiao Y.Y."/>
            <person name="Qi Y."/>
            <person name="Fu T."/>
            <person name="Tang G.D."/>
            <person name="Zhang D."/>
            <person name="Sun W.H."/>
            <person name="Liu D.K."/>
            <person name="Li Y."/>
            <person name="Chen G.Z."/>
            <person name="Liu X.D."/>
            <person name="Liao X.Y."/>
            <person name="Jiang Y.T."/>
            <person name="Yu X."/>
            <person name="Hao Y."/>
            <person name="Huang J."/>
            <person name="Zhao X.W."/>
            <person name="Ke S."/>
            <person name="Chen Y.Y."/>
            <person name="Wu W.L."/>
            <person name="Hsu J.L."/>
            <person name="Lin Y.F."/>
            <person name="Huang M.D."/>
            <person name="Li C.Y."/>
            <person name="Huang L."/>
            <person name="Wang Z.W."/>
            <person name="Zhao X."/>
            <person name="Zhong W.Y."/>
            <person name="Peng D.H."/>
            <person name="Ahmad S."/>
            <person name="Lan S."/>
            <person name="Zhang J.S."/>
            <person name="Tsai W.C."/>
            <person name="Van de Peer Y."/>
            <person name="Liu Z.J."/>
        </authorList>
    </citation>
    <scope>NUCLEOTIDE SEQUENCE</scope>
    <source>
        <strain evidence="4">CP</strain>
    </source>
</reference>
<dbReference type="Pfam" id="PF01453">
    <property type="entry name" value="B_lectin"/>
    <property type="match status" value="1"/>
</dbReference>
<evidence type="ECO:0000313" key="4">
    <source>
        <dbReference type="EMBL" id="KAK1302278.1"/>
    </source>
</evidence>
<dbReference type="PANTHER" id="PTHR47976">
    <property type="entry name" value="G-TYPE LECTIN S-RECEPTOR-LIKE SERINE/THREONINE-PROTEIN KINASE SD2-5"/>
    <property type="match status" value="1"/>
</dbReference>
<dbReference type="InterPro" id="IPR035446">
    <property type="entry name" value="SLSG/EP1"/>
</dbReference>
<dbReference type="InterPro" id="IPR036426">
    <property type="entry name" value="Bulb-type_lectin_dom_sf"/>
</dbReference>
<dbReference type="EMBL" id="JAUJYO010000012">
    <property type="protein sequence ID" value="KAK1302278.1"/>
    <property type="molecule type" value="Genomic_DNA"/>
</dbReference>
<dbReference type="PANTHER" id="PTHR47976:SF115">
    <property type="entry name" value="RECEPTOR-LIKE SERINE_THREONINE-PROTEIN KINASE"/>
    <property type="match status" value="1"/>
</dbReference>
<feature type="domain" description="Bulb-type lectin" evidence="3">
    <location>
        <begin position="37"/>
        <end position="159"/>
    </location>
</feature>
<dbReference type="CDD" id="cd00028">
    <property type="entry name" value="B_lectin"/>
    <property type="match status" value="1"/>
</dbReference>
<dbReference type="Gene3D" id="2.90.10.10">
    <property type="entry name" value="Bulb-type lectin domain"/>
    <property type="match status" value="1"/>
</dbReference>
<organism evidence="4 5">
    <name type="scientific">Acorus calamus</name>
    <name type="common">Sweet flag</name>
    <dbReference type="NCBI Taxonomy" id="4465"/>
    <lineage>
        <taxon>Eukaryota</taxon>
        <taxon>Viridiplantae</taxon>
        <taxon>Streptophyta</taxon>
        <taxon>Embryophyta</taxon>
        <taxon>Tracheophyta</taxon>
        <taxon>Spermatophyta</taxon>
        <taxon>Magnoliopsida</taxon>
        <taxon>Liliopsida</taxon>
        <taxon>Acoraceae</taxon>
        <taxon>Acorus</taxon>
    </lineage>
</organism>
<evidence type="ECO:0000256" key="2">
    <source>
        <dbReference type="SAM" id="SignalP"/>
    </source>
</evidence>
<name>A0AAV9DM87_ACOCL</name>
<sequence>MTLSHPLFLLLIISLCFFTIAHAAVPVKNRLKYVNQGDFGEYSVEYGANYRLLGIGGTIFQLCFYNATPSAYVLAVRMGNRHTESQMLFVWEANRARPVGENATLELRADGNLVLSEADGTLAWQTATSNKGVVGLDLGPNGNLILYGSKRRIIWQSFDSPTDSFLNGQVFRPGGATQLVSRASETDGSDGPYSLKLESKGFTMYYKVPNSPNPIIYYYSSEMFEVEKGTTDNITFEAEQETEGASAYEIRFAFGGAVTATTGTRILSRPKYNATYTFLRMEMDGNLKAYTYDENVDWGAWEETFTLFDREGSSSARVSECYLPKHCGSLGMCESDMCVACPTPKGVLGWSSGCAPPKLPSCKSASVNVDYYKVVGAEHFSSRYNEGLGPMMLAECKKRCSTNCGCVGFFYREESSNCLTVPVLGTISSVSNTSHLAFIKIGK</sequence>
<gene>
    <name evidence="4" type="primary">EP1</name>
    <name evidence="4" type="ORF">QJS10_CPB12g00728</name>
</gene>
<dbReference type="PIRSF" id="PIRSF002686">
    <property type="entry name" value="SLG"/>
    <property type="match status" value="1"/>
</dbReference>
<dbReference type="InterPro" id="IPR051343">
    <property type="entry name" value="G-type_lectin_kinases/EP1-like"/>
</dbReference>
<accession>A0AAV9DM87</accession>
<dbReference type="SUPFAM" id="SSF51110">
    <property type="entry name" value="alpha-D-mannose-specific plant lectins"/>
    <property type="match status" value="1"/>
</dbReference>
<dbReference type="Proteomes" id="UP001180020">
    <property type="component" value="Unassembled WGS sequence"/>
</dbReference>
<feature type="chain" id="PRO_5043742945" evidence="2">
    <location>
        <begin position="24"/>
        <end position="443"/>
    </location>
</feature>